<keyword evidence="4" id="KW-0418">Kinase</keyword>
<evidence type="ECO:0000256" key="4">
    <source>
        <dbReference type="ARBA" id="ARBA00022777"/>
    </source>
</evidence>
<keyword evidence="2" id="KW-0808">Transferase</keyword>
<dbReference type="SMART" id="SM00220">
    <property type="entry name" value="S_TKc"/>
    <property type="match status" value="1"/>
</dbReference>
<dbReference type="Gene3D" id="1.10.510.10">
    <property type="entry name" value="Transferase(Phosphotransferase) domain 1"/>
    <property type="match status" value="2"/>
</dbReference>
<protein>
    <recommendedName>
        <fullName evidence="8">Protein kinase domain-containing protein</fullName>
    </recommendedName>
</protein>
<dbReference type="InterPro" id="IPR011009">
    <property type="entry name" value="Kinase-like_dom_sf"/>
</dbReference>
<gene>
    <name evidence="9" type="ORF">HK105_206215</name>
</gene>
<dbReference type="Proteomes" id="UP001527925">
    <property type="component" value="Unassembled WGS sequence"/>
</dbReference>
<organism evidence="9 10">
    <name type="scientific">Polyrhizophydium stewartii</name>
    <dbReference type="NCBI Taxonomy" id="2732419"/>
    <lineage>
        <taxon>Eukaryota</taxon>
        <taxon>Fungi</taxon>
        <taxon>Fungi incertae sedis</taxon>
        <taxon>Chytridiomycota</taxon>
        <taxon>Chytridiomycota incertae sedis</taxon>
        <taxon>Chytridiomycetes</taxon>
        <taxon>Rhizophydiales</taxon>
        <taxon>Rhizophydiales incertae sedis</taxon>
        <taxon>Polyrhizophydium</taxon>
    </lineage>
</organism>
<dbReference type="PROSITE" id="PS00107">
    <property type="entry name" value="PROTEIN_KINASE_ATP"/>
    <property type="match status" value="1"/>
</dbReference>
<feature type="binding site" evidence="6">
    <location>
        <position position="219"/>
    </location>
    <ligand>
        <name>ATP</name>
        <dbReference type="ChEBI" id="CHEBI:30616"/>
    </ligand>
</feature>
<feature type="compositionally biased region" description="Low complexity" evidence="7">
    <location>
        <begin position="22"/>
        <end position="39"/>
    </location>
</feature>
<evidence type="ECO:0000256" key="2">
    <source>
        <dbReference type="ARBA" id="ARBA00022679"/>
    </source>
</evidence>
<dbReference type="InterPro" id="IPR050494">
    <property type="entry name" value="Ser_Thr_dual-spec_kinase"/>
</dbReference>
<evidence type="ECO:0000313" key="10">
    <source>
        <dbReference type="Proteomes" id="UP001527925"/>
    </source>
</evidence>
<feature type="region of interest" description="Disordered" evidence="7">
    <location>
        <begin position="121"/>
        <end position="168"/>
    </location>
</feature>
<sequence length="618" mass="68384">MPSVDARMDLDEPPPPPPPPMQTLQAQQEFQLQQQLQRQQPPPQRQQHMPSHFLVHAVPPAVSNAIANHPKPAQAQAPPPNQVQEQPQPQQQPGQARGGWLAPVFKLTVNISEIYAKIKTHNDKESKRKRSDSTEPPASDAETTAATVATTSSKRPATETTKRNKLNNYGYDDENDDYIVRPGEVWNNRFEIHKALGKGSFGLVVQAYDRESSEQVAIKIIKNRRSFYNQGQVEIRLLQLISGRDQDESNCVVHMKEHFMHRNHLCIVYELLHMNLYEILKRNRFTGLPLFLVRQFCSQLLCGLRFLSQSDMQIIHCDLKPENIMLRIADGPQIKIIDFGSSCFNKQTTYTYIQSRFYRSPEVIMGHPYTTAIDMWSLGCVLVELLTGEPLFPGKDEHDQMVRICEVLGLPPQDFLDRTPPDRLSRIFVRRGQGVGSGAGASSSTWGMALVPGKRASCGPGQRPLRGIIMAAFEARAHARDGGGKRRSAPATSATSSAATAAAAAAEAPTAAAAAAAAATAHLDHAGLSDTDTADASYTDQIRFIDLVERMLRFEPDQRIKPDEALEHPFFQAMINRAVSTDLVCVDNNSQNNNNQNNKNNNEMGSDATGGADSRGSA</sequence>
<evidence type="ECO:0000256" key="1">
    <source>
        <dbReference type="ARBA" id="ARBA00022527"/>
    </source>
</evidence>
<name>A0ABR4N461_9FUNG</name>
<keyword evidence="3 6" id="KW-0547">Nucleotide-binding</keyword>
<feature type="compositionally biased region" description="Low complexity" evidence="7">
    <location>
        <begin position="70"/>
        <end position="95"/>
    </location>
</feature>
<comment type="caution">
    <text evidence="9">The sequence shown here is derived from an EMBL/GenBank/DDBJ whole genome shotgun (WGS) entry which is preliminary data.</text>
</comment>
<dbReference type="InterPro" id="IPR017441">
    <property type="entry name" value="Protein_kinase_ATP_BS"/>
</dbReference>
<feature type="compositionally biased region" description="Low complexity" evidence="7">
    <location>
        <begin position="138"/>
        <end position="153"/>
    </location>
</feature>
<keyword evidence="5 6" id="KW-0067">ATP-binding</keyword>
<keyword evidence="1" id="KW-0723">Serine/threonine-protein kinase</keyword>
<feature type="compositionally biased region" description="Low complexity" evidence="7">
    <location>
        <begin position="588"/>
        <end position="602"/>
    </location>
</feature>
<dbReference type="PROSITE" id="PS00108">
    <property type="entry name" value="PROTEIN_KINASE_ST"/>
    <property type="match status" value="1"/>
</dbReference>
<feature type="region of interest" description="Disordered" evidence="7">
    <location>
        <begin position="1"/>
        <end position="97"/>
    </location>
</feature>
<dbReference type="Pfam" id="PF00069">
    <property type="entry name" value="Pkinase"/>
    <property type="match status" value="1"/>
</dbReference>
<evidence type="ECO:0000256" key="6">
    <source>
        <dbReference type="PROSITE-ProRule" id="PRU10141"/>
    </source>
</evidence>
<evidence type="ECO:0000256" key="3">
    <source>
        <dbReference type="ARBA" id="ARBA00022741"/>
    </source>
</evidence>
<evidence type="ECO:0000259" key="8">
    <source>
        <dbReference type="PROSITE" id="PS50011"/>
    </source>
</evidence>
<dbReference type="PANTHER" id="PTHR24058">
    <property type="entry name" value="DUAL SPECIFICITY PROTEIN KINASE"/>
    <property type="match status" value="1"/>
</dbReference>
<dbReference type="InterPro" id="IPR000719">
    <property type="entry name" value="Prot_kinase_dom"/>
</dbReference>
<evidence type="ECO:0000256" key="5">
    <source>
        <dbReference type="ARBA" id="ARBA00022840"/>
    </source>
</evidence>
<accession>A0ABR4N461</accession>
<evidence type="ECO:0000256" key="7">
    <source>
        <dbReference type="SAM" id="MobiDB-lite"/>
    </source>
</evidence>
<proteinExistence type="predicted"/>
<dbReference type="PROSITE" id="PS50011">
    <property type="entry name" value="PROTEIN_KINASE_DOM"/>
    <property type="match status" value="1"/>
</dbReference>
<dbReference type="InterPro" id="IPR008271">
    <property type="entry name" value="Ser/Thr_kinase_AS"/>
</dbReference>
<feature type="compositionally biased region" description="Basic and acidic residues" evidence="7">
    <location>
        <begin position="1"/>
        <end position="10"/>
    </location>
</feature>
<feature type="region of interest" description="Disordered" evidence="7">
    <location>
        <begin position="586"/>
        <end position="618"/>
    </location>
</feature>
<evidence type="ECO:0000313" key="9">
    <source>
        <dbReference type="EMBL" id="KAL2914269.1"/>
    </source>
</evidence>
<dbReference type="SUPFAM" id="SSF56112">
    <property type="entry name" value="Protein kinase-like (PK-like)"/>
    <property type="match status" value="1"/>
</dbReference>
<dbReference type="EMBL" id="JADGIZ020000035">
    <property type="protein sequence ID" value="KAL2914269.1"/>
    <property type="molecule type" value="Genomic_DNA"/>
</dbReference>
<reference evidence="9 10" key="1">
    <citation type="submission" date="2023-09" db="EMBL/GenBank/DDBJ databases">
        <title>Pangenome analysis of Batrachochytrium dendrobatidis and related Chytrids.</title>
        <authorList>
            <person name="Yacoub M.N."/>
            <person name="Stajich J.E."/>
            <person name="James T.Y."/>
        </authorList>
    </citation>
    <scope>NUCLEOTIDE SEQUENCE [LARGE SCALE GENOMIC DNA]</scope>
    <source>
        <strain evidence="9 10">JEL0888</strain>
    </source>
</reference>
<keyword evidence="10" id="KW-1185">Reference proteome</keyword>
<dbReference type="PANTHER" id="PTHR24058:SF28">
    <property type="entry name" value="SERINE_THREONINE-PROTEIN KINASE MINIBRAIN"/>
    <property type="match status" value="1"/>
</dbReference>
<feature type="domain" description="Protein kinase" evidence="8">
    <location>
        <begin position="190"/>
        <end position="571"/>
    </location>
</feature>